<proteinExistence type="predicted"/>
<dbReference type="EMBL" id="JAOQBH010000014">
    <property type="protein sequence ID" value="KAJ4125545.1"/>
    <property type="molecule type" value="Genomic_DNA"/>
</dbReference>
<dbReference type="InterPro" id="IPR036249">
    <property type="entry name" value="Thioredoxin-like_sf"/>
</dbReference>
<sequence length="221" mass="24697">MPTISIVIISDPVCPWCFIGALRLSQAISLYLKTVCSRDVMNTKWHAYQLDATTPTQPLVSKMASKWGIDEVPAVKTRLNSIAKREGLEFDFNSTIGNTRDAHRLEKLGRKVGLEMRVAMEIMRMYFLEGGDITSKNDLVKAAERAGVDRDEAREWLEGDDGGEEVDAEVAEMQRLGVKGVPRYVINEKFTVNGAEDVGDILEKLVMAREEALGQESVELY</sequence>
<dbReference type="SUPFAM" id="SSF52833">
    <property type="entry name" value="Thioredoxin-like"/>
    <property type="match status" value="1"/>
</dbReference>
<name>A0ABQ8R4C3_FUSEQ</name>
<dbReference type="Proteomes" id="UP001152024">
    <property type="component" value="Unassembled WGS sequence"/>
</dbReference>
<organism evidence="2 3">
    <name type="scientific">Fusarium equiseti</name>
    <name type="common">Fusarium scirpi</name>
    <dbReference type="NCBI Taxonomy" id="61235"/>
    <lineage>
        <taxon>Eukaryota</taxon>
        <taxon>Fungi</taxon>
        <taxon>Dikarya</taxon>
        <taxon>Ascomycota</taxon>
        <taxon>Pezizomycotina</taxon>
        <taxon>Sordariomycetes</taxon>
        <taxon>Hypocreomycetidae</taxon>
        <taxon>Hypocreales</taxon>
        <taxon>Nectriaceae</taxon>
        <taxon>Fusarium</taxon>
        <taxon>Fusarium incarnatum-equiseti species complex</taxon>
    </lineage>
</organism>
<evidence type="ECO:0000259" key="1">
    <source>
        <dbReference type="Pfam" id="PF01323"/>
    </source>
</evidence>
<feature type="domain" description="DSBA-like thioredoxin" evidence="1">
    <location>
        <begin position="6"/>
        <end position="204"/>
    </location>
</feature>
<dbReference type="InterPro" id="IPR001853">
    <property type="entry name" value="DSBA-like_thioredoxin_dom"/>
</dbReference>
<accession>A0ABQ8R4C3</accession>
<dbReference type="Pfam" id="PF01323">
    <property type="entry name" value="DSBA"/>
    <property type="match status" value="1"/>
</dbReference>
<protein>
    <recommendedName>
        <fullName evidence="1">DSBA-like thioredoxin domain-containing protein</fullName>
    </recommendedName>
</protein>
<dbReference type="Gene3D" id="3.40.30.10">
    <property type="entry name" value="Glutaredoxin"/>
    <property type="match status" value="1"/>
</dbReference>
<dbReference type="CDD" id="cd03024">
    <property type="entry name" value="DsbA_FrnE"/>
    <property type="match status" value="1"/>
</dbReference>
<keyword evidence="3" id="KW-1185">Reference proteome</keyword>
<evidence type="ECO:0000313" key="2">
    <source>
        <dbReference type="EMBL" id="KAJ4125545.1"/>
    </source>
</evidence>
<dbReference type="PANTHER" id="PTHR13887">
    <property type="entry name" value="GLUTATHIONE S-TRANSFERASE KAPPA"/>
    <property type="match status" value="1"/>
</dbReference>
<gene>
    <name evidence="2" type="ORF">NW768_009166</name>
</gene>
<evidence type="ECO:0000313" key="3">
    <source>
        <dbReference type="Proteomes" id="UP001152024"/>
    </source>
</evidence>
<dbReference type="PANTHER" id="PTHR13887:SF41">
    <property type="entry name" value="THIOREDOXIN SUPERFAMILY PROTEIN"/>
    <property type="match status" value="1"/>
</dbReference>
<comment type="caution">
    <text evidence="2">The sequence shown here is derived from an EMBL/GenBank/DDBJ whole genome shotgun (WGS) entry which is preliminary data.</text>
</comment>
<reference evidence="2" key="1">
    <citation type="submission" date="2022-09" db="EMBL/GenBank/DDBJ databases">
        <title>Fusarium specimens isolated from Avocado Roots.</title>
        <authorList>
            <person name="Stajich J."/>
            <person name="Roper C."/>
            <person name="Heimlech-Rivalta G."/>
        </authorList>
    </citation>
    <scope>NUCLEOTIDE SEQUENCE</scope>
    <source>
        <strain evidence="2">CF00095</strain>
    </source>
</reference>